<feature type="compositionally biased region" description="Polar residues" evidence="1">
    <location>
        <begin position="92"/>
        <end position="101"/>
    </location>
</feature>
<feature type="region of interest" description="Disordered" evidence="1">
    <location>
        <begin position="36"/>
        <end position="160"/>
    </location>
</feature>
<dbReference type="Proteomes" id="UP000823775">
    <property type="component" value="Unassembled WGS sequence"/>
</dbReference>
<gene>
    <name evidence="2" type="ORF">HAX54_052890</name>
</gene>
<organism evidence="2 3">
    <name type="scientific">Datura stramonium</name>
    <name type="common">Jimsonweed</name>
    <name type="synonym">Common thornapple</name>
    <dbReference type="NCBI Taxonomy" id="4076"/>
    <lineage>
        <taxon>Eukaryota</taxon>
        <taxon>Viridiplantae</taxon>
        <taxon>Streptophyta</taxon>
        <taxon>Embryophyta</taxon>
        <taxon>Tracheophyta</taxon>
        <taxon>Spermatophyta</taxon>
        <taxon>Magnoliopsida</taxon>
        <taxon>eudicotyledons</taxon>
        <taxon>Gunneridae</taxon>
        <taxon>Pentapetalae</taxon>
        <taxon>asterids</taxon>
        <taxon>lamiids</taxon>
        <taxon>Solanales</taxon>
        <taxon>Solanaceae</taxon>
        <taxon>Solanoideae</taxon>
        <taxon>Datureae</taxon>
        <taxon>Datura</taxon>
    </lineage>
</organism>
<sequence>MVTRRGKTTWYEMSGFTLVTLRWAKQSDGENIKVGEGIGEDTLNGEQPFTTIPSTTSVATRASSATRVSSTTTLVTTSGTTAYGTTSAPSSVNGNGPTSAGANGYGPDPATADSDGTDLEVGSDFIDEEGSDYSIDDIVESEGGLVGDDWEDYGSDVHEE</sequence>
<accession>A0ABS8WR26</accession>
<comment type="caution">
    <text evidence="2">The sequence shown here is derived from an EMBL/GenBank/DDBJ whole genome shotgun (WGS) entry which is preliminary data.</text>
</comment>
<keyword evidence="3" id="KW-1185">Reference proteome</keyword>
<proteinExistence type="predicted"/>
<feature type="compositionally biased region" description="Acidic residues" evidence="1">
    <location>
        <begin position="125"/>
        <end position="140"/>
    </location>
</feature>
<feature type="compositionally biased region" description="Low complexity" evidence="1">
    <location>
        <begin position="53"/>
        <end position="91"/>
    </location>
</feature>
<feature type="non-terminal residue" evidence="2">
    <location>
        <position position="160"/>
    </location>
</feature>
<evidence type="ECO:0000313" key="3">
    <source>
        <dbReference type="Proteomes" id="UP000823775"/>
    </source>
</evidence>
<dbReference type="EMBL" id="JACEIK010009708">
    <property type="protein sequence ID" value="MCE3214618.1"/>
    <property type="molecule type" value="Genomic_DNA"/>
</dbReference>
<name>A0ABS8WR26_DATST</name>
<evidence type="ECO:0000256" key="1">
    <source>
        <dbReference type="SAM" id="MobiDB-lite"/>
    </source>
</evidence>
<evidence type="ECO:0000313" key="2">
    <source>
        <dbReference type="EMBL" id="MCE3214618.1"/>
    </source>
</evidence>
<protein>
    <submittedName>
        <fullName evidence="2">Uncharacterized protein</fullName>
    </submittedName>
</protein>
<reference evidence="2 3" key="1">
    <citation type="journal article" date="2021" name="BMC Genomics">
        <title>Datura genome reveals duplications of psychoactive alkaloid biosynthetic genes and high mutation rate following tissue culture.</title>
        <authorList>
            <person name="Rajewski A."/>
            <person name="Carter-House D."/>
            <person name="Stajich J."/>
            <person name="Litt A."/>
        </authorList>
    </citation>
    <scope>NUCLEOTIDE SEQUENCE [LARGE SCALE GENOMIC DNA]</scope>
    <source>
        <strain evidence="2">AR-01</strain>
    </source>
</reference>